<dbReference type="CDD" id="cd00075">
    <property type="entry name" value="HATPase"/>
    <property type="match status" value="1"/>
</dbReference>
<dbReference type="SUPFAM" id="SSF55785">
    <property type="entry name" value="PYP-like sensor domain (PAS domain)"/>
    <property type="match status" value="2"/>
</dbReference>
<reference evidence="9 10" key="1">
    <citation type="submission" date="2020-09" db="EMBL/GenBank/DDBJ databases">
        <title>Novel species of Mucilaginibacter isolated from a glacier on the Tibetan Plateau.</title>
        <authorList>
            <person name="Liu Q."/>
            <person name="Xin Y.-H."/>
        </authorList>
    </citation>
    <scope>NUCLEOTIDE SEQUENCE [LARGE SCALE GENOMIC DNA]</scope>
    <source>
        <strain evidence="9 10">ZT4R22</strain>
    </source>
</reference>
<protein>
    <recommendedName>
        <fullName evidence="2">histidine kinase</fullName>
        <ecNumber evidence="2">2.7.13.3</ecNumber>
    </recommendedName>
</protein>
<evidence type="ECO:0000259" key="6">
    <source>
        <dbReference type="PROSITE" id="PS50109"/>
    </source>
</evidence>
<accession>A0ABR7WQD7</accession>
<dbReference type="Pfam" id="PF02518">
    <property type="entry name" value="HATPase_c"/>
    <property type="match status" value="1"/>
</dbReference>
<dbReference type="Gene3D" id="1.10.287.130">
    <property type="match status" value="1"/>
</dbReference>
<dbReference type="SUPFAM" id="SSF55874">
    <property type="entry name" value="ATPase domain of HSP90 chaperone/DNA topoisomerase II/histidine kinase"/>
    <property type="match status" value="1"/>
</dbReference>
<dbReference type="PRINTS" id="PR00344">
    <property type="entry name" value="BCTRLSENSOR"/>
</dbReference>
<dbReference type="InterPro" id="IPR005467">
    <property type="entry name" value="His_kinase_dom"/>
</dbReference>
<dbReference type="Pfam" id="PF08447">
    <property type="entry name" value="PAS_3"/>
    <property type="match status" value="2"/>
</dbReference>
<dbReference type="InterPro" id="IPR003594">
    <property type="entry name" value="HATPase_dom"/>
</dbReference>
<evidence type="ECO:0000259" key="7">
    <source>
        <dbReference type="PROSITE" id="PS50112"/>
    </source>
</evidence>
<dbReference type="EMBL" id="JACWMY010000005">
    <property type="protein sequence ID" value="MBD1364525.1"/>
    <property type="molecule type" value="Genomic_DNA"/>
</dbReference>
<dbReference type="InterPro" id="IPR013655">
    <property type="entry name" value="PAS_fold_3"/>
</dbReference>
<feature type="domain" description="PAC" evidence="8">
    <location>
        <begin position="200"/>
        <end position="252"/>
    </location>
</feature>
<dbReference type="SMART" id="SM00387">
    <property type="entry name" value="HATPase_c"/>
    <property type="match status" value="1"/>
</dbReference>
<evidence type="ECO:0000313" key="10">
    <source>
        <dbReference type="Proteomes" id="UP000606600"/>
    </source>
</evidence>
<keyword evidence="5" id="KW-0418">Kinase</keyword>
<evidence type="ECO:0000256" key="3">
    <source>
        <dbReference type="ARBA" id="ARBA00022553"/>
    </source>
</evidence>
<dbReference type="Proteomes" id="UP000606600">
    <property type="component" value="Unassembled WGS sequence"/>
</dbReference>
<dbReference type="PROSITE" id="PS50112">
    <property type="entry name" value="PAS"/>
    <property type="match status" value="2"/>
</dbReference>
<dbReference type="InterPro" id="IPR035965">
    <property type="entry name" value="PAS-like_dom_sf"/>
</dbReference>
<evidence type="ECO:0000259" key="8">
    <source>
        <dbReference type="PROSITE" id="PS50113"/>
    </source>
</evidence>
<dbReference type="SUPFAM" id="SSF47384">
    <property type="entry name" value="Homodimeric domain of signal transducing histidine kinase"/>
    <property type="match status" value="1"/>
</dbReference>
<comment type="caution">
    <text evidence="9">The sequence shown here is derived from an EMBL/GenBank/DDBJ whole genome shotgun (WGS) entry which is preliminary data.</text>
</comment>
<dbReference type="SMART" id="SM00091">
    <property type="entry name" value="PAS"/>
    <property type="match status" value="2"/>
</dbReference>
<dbReference type="InterPro" id="IPR004358">
    <property type="entry name" value="Sig_transdc_His_kin-like_C"/>
</dbReference>
<evidence type="ECO:0000256" key="1">
    <source>
        <dbReference type="ARBA" id="ARBA00000085"/>
    </source>
</evidence>
<dbReference type="InterPro" id="IPR001610">
    <property type="entry name" value="PAC"/>
</dbReference>
<comment type="catalytic activity">
    <reaction evidence="1">
        <text>ATP + protein L-histidine = ADP + protein N-phospho-L-histidine.</text>
        <dbReference type="EC" id="2.7.13.3"/>
    </reaction>
</comment>
<dbReference type="PANTHER" id="PTHR43304:SF1">
    <property type="entry name" value="PAC DOMAIN-CONTAINING PROTEIN"/>
    <property type="match status" value="1"/>
</dbReference>
<dbReference type="InterPro" id="IPR000014">
    <property type="entry name" value="PAS"/>
</dbReference>
<evidence type="ECO:0000256" key="5">
    <source>
        <dbReference type="ARBA" id="ARBA00022777"/>
    </source>
</evidence>
<dbReference type="NCBIfam" id="TIGR00229">
    <property type="entry name" value="sensory_box"/>
    <property type="match status" value="2"/>
</dbReference>
<dbReference type="PROSITE" id="PS50113">
    <property type="entry name" value="PAC"/>
    <property type="match status" value="1"/>
</dbReference>
<feature type="domain" description="PAS" evidence="7">
    <location>
        <begin position="1"/>
        <end position="70"/>
    </location>
</feature>
<name>A0ABR7WQD7_9SPHI</name>
<keyword evidence="10" id="KW-1185">Reference proteome</keyword>
<organism evidence="9 10">
    <name type="scientific">Mucilaginibacter pankratovii</name>
    <dbReference type="NCBI Taxonomy" id="2772110"/>
    <lineage>
        <taxon>Bacteria</taxon>
        <taxon>Pseudomonadati</taxon>
        <taxon>Bacteroidota</taxon>
        <taxon>Sphingobacteriia</taxon>
        <taxon>Sphingobacteriales</taxon>
        <taxon>Sphingobacteriaceae</taxon>
        <taxon>Mucilaginibacter</taxon>
    </lineage>
</organism>
<proteinExistence type="predicted"/>
<evidence type="ECO:0000313" key="9">
    <source>
        <dbReference type="EMBL" id="MBD1364525.1"/>
    </source>
</evidence>
<dbReference type="CDD" id="cd00082">
    <property type="entry name" value="HisKA"/>
    <property type="match status" value="1"/>
</dbReference>
<dbReference type="Gene3D" id="3.30.565.10">
    <property type="entry name" value="Histidine kinase-like ATPase, C-terminal domain"/>
    <property type="match status" value="1"/>
</dbReference>
<feature type="domain" description="PAS" evidence="7">
    <location>
        <begin position="124"/>
        <end position="196"/>
    </location>
</feature>
<dbReference type="InterPro" id="IPR036097">
    <property type="entry name" value="HisK_dim/P_sf"/>
</dbReference>
<evidence type="ECO:0000256" key="4">
    <source>
        <dbReference type="ARBA" id="ARBA00022679"/>
    </source>
</evidence>
<dbReference type="InterPro" id="IPR000700">
    <property type="entry name" value="PAS-assoc_C"/>
</dbReference>
<evidence type="ECO:0000256" key="2">
    <source>
        <dbReference type="ARBA" id="ARBA00012438"/>
    </source>
</evidence>
<dbReference type="SMART" id="SM00086">
    <property type="entry name" value="PAC"/>
    <property type="match status" value="2"/>
</dbReference>
<dbReference type="PANTHER" id="PTHR43304">
    <property type="entry name" value="PHYTOCHROME-LIKE PROTEIN CPH1"/>
    <property type="match status" value="1"/>
</dbReference>
<dbReference type="InterPro" id="IPR003661">
    <property type="entry name" value="HisK_dim/P_dom"/>
</dbReference>
<dbReference type="PROSITE" id="PS50109">
    <property type="entry name" value="HIS_KIN"/>
    <property type="match status" value="1"/>
</dbReference>
<keyword evidence="3" id="KW-0597">Phosphoprotein</keyword>
<sequence length="485" mass="55380">MIKLDKLLKLSADFICTIDGQGRFVDVSEASLDLLGYTPEELCGRSYTDFIDSADLGIAAEALVEVISGAKLQIQNRYVHKDGHIVPLRWSAQWDVEDQLLYAIARSGLITEREEAMRISLEESNQRYQYVSRATSDAIWDWDIVKGTLYWGENFETIFGYKQAEISPGIESWTSHICPDDIKRVTESIQVILQGKETNWKEEYRYRRADRTFADVVDRGFVIRDKEGTAVRMVGAMHDISERKLALKEMKRITDDLYKHNRELQEFGYIVSHNLRSPVANIMGIATLLEIEKDDPETVAYCTNNLKNSISRLDEVIIDLSKILNATDSSVELTMERIDLYEMIRNIKTDLADNILRNQVRIEVTQGTFLLYSHKAYIYSVFFNLITNAIKYRSESDPIITLGISYEETMIHIVLSDNGRGIDLERHSAELFKPYKRFHTDVEGKGLGMFLVKSHIDVLGGEISVTSEPGSGTTFTILLPRRSDI</sequence>
<keyword evidence="4" id="KW-0808">Transferase</keyword>
<dbReference type="InterPro" id="IPR052162">
    <property type="entry name" value="Sensor_kinase/Photoreceptor"/>
</dbReference>
<dbReference type="CDD" id="cd00130">
    <property type="entry name" value="PAS"/>
    <property type="match status" value="2"/>
</dbReference>
<dbReference type="RefSeq" id="WP_191189186.1">
    <property type="nucleotide sequence ID" value="NZ_JACWMY010000005.1"/>
</dbReference>
<feature type="domain" description="Histidine kinase" evidence="6">
    <location>
        <begin position="270"/>
        <end position="483"/>
    </location>
</feature>
<gene>
    <name evidence="9" type="ORF">IDJ77_11960</name>
</gene>
<dbReference type="InterPro" id="IPR036890">
    <property type="entry name" value="HATPase_C_sf"/>
</dbReference>
<dbReference type="Gene3D" id="3.30.450.20">
    <property type="entry name" value="PAS domain"/>
    <property type="match status" value="2"/>
</dbReference>
<dbReference type="EC" id="2.7.13.3" evidence="2"/>